<dbReference type="SMART" id="SM00267">
    <property type="entry name" value="GGDEF"/>
    <property type="match status" value="1"/>
</dbReference>
<dbReference type="Pfam" id="PF00990">
    <property type="entry name" value="GGDEF"/>
    <property type="match status" value="1"/>
</dbReference>
<dbReference type="InterPro" id="IPR043128">
    <property type="entry name" value="Rev_trsase/Diguanyl_cyclase"/>
</dbReference>
<dbReference type="InterPro" id="IPR029787">
    <property type="entry name" value="Nucleotide_cyclase"/>
</dbReference>
<name>A0ABP9RVI4_9GAMM</name>
<dbReference type="SUPFAM" id="SSF55073">
    <property type="entry name" value="Nucleotide cyclase"/>
    <property type="match status" value="1"/>
</dbReference>
<evidence type="ECO:0000313" key="6">
    <source>
        <dbReference type="Proteomes" id="UP001501600"/>
    </source>
</evidence>
<evidence type="ECO:0000259" key="4">
    <source>
        <dbReference type="PROSITE" id="PS50887"/>
    </source>
</evidence>
<keyword evidence="3" id="KW-0812">Transmembrane</keyword>
<feature type="transmembrane region" description="Helical" evidence="3">
    <location>
        <begin position="63"/>
        <end position="80"/>
    </location>
</feature>
<sequence>MSAPVLAIRHHATQALLLILAFSQLWLMFIAPSYGSSPWPLLITTLLPLALSLLLWFRPGSIPDLYLAATLGVVFALFWWSQGEADLPVFLLLVLAMVPLWVPNPWPLAALMLPPLVVGLAQGQGRLVMVALLLVAVAFYLARHGYRWLKFQELQQRRLRWRLQRHAHREPLTGLASRRYFLNRLDQAVSEARRSKAPLVIALVELDYFSDYRRHYGRHAEERCLRQVARLLMSISRRRSDIVAHCEGGTFALLLPATDRAGAERLCGQVRHALRQLSLPHDASPIHPCVTVSHGLAQWQAGCGASQLIAQAKRNLCNDRLADRANRHLA</sequence>
<keyword evidence="6" id="KW-1185">Reference proteome</keyword>
<dbReference type="PANTHER" id="PTHR45138">
    <property type="entry name" value="REGULATORY COMPONENTS OF SENSORY TRANSDUCTION SYSTEM"/>
    <property type="match status" value="1"/>
</dbReference>
<dbReference type="Gene3D" id="3.30.70.270">
    <property type="match status" value="1"/>
</dbReference>
<feature type="transmembrane region" description="Helical" evidence="3">
    <location>
        <begin position="38"/>
        <end position="57"/>
    </location>
</feature>
<accession>A0ABP9RVI4</accession>
<dbReference type="InterPro" id="IPR050469">
    <property type="entry name" value="Diguanylate_Cyclase"/>
</dbReference>
<dbReference type="NCBIfam" id="TIGR00254">
    <property type="entry name" value="GGDEF"/>
    <property type="match status" value="1"/>
</dbReference>
<feature type="transmembrane region" description="Helical" evidence="3">
    <location>
        <begin position="87"/>
        <end position="103"/>
    </location>
</feature>
<comment type="caution">
    <text evidence="5">The sequence shown here is derived from an EMBL/GenBank/DDBJ whole genome shotgun (WGS) entry which is preliminary data.</text>
</comment>
<dbReference type="CDD" id="cd01949">
    <property type="entry name" value="GGDEF"/>
    <property type="match status" value="1"/>
</dbReference>
<dbReference type="EC" id="2.7.7.65" evidence="1"/>
<comment type="catalytic activity">
    <reaction evidence="2">
        <text>2 GTP = 3',3'-c-di-GMP + 2 diphosphate</text>
        <dbReference type="Rhea" id="RHEA:24898"/>
        <dbReference type="ChEBI" id="CHEBI:33019"/>
        <dbReference type="ChEBI" id="CHEBI:37565"/>
        <dbReference type="ChEBI" id="CHEBI:58805"/>
        <dbReference type="EC" id="2.7.7.65"/>
    </reaction>
</comment>
<reference evidence="6" key="1">
    <citation type="journal article" date="2019" name="Int. J. Syst. Evol. Microbiol.">
        <title>The Global Catalogue of Microorganisms (GCM) 10K type strain sequencing project: providing services to taxonomists for standard genome sequencing and annotation.</title>
        <authorList>
            <consortium name="The Broad Institute Genomics Platform"/>
            <consortium name="The Broad Institute Genome Sequencing Center for Infectious Disease"/>
            <person name="Wu L."/>
            <person name="Ma J."/>
        </authorList>
    </citation>
    <scope>NUCLEOTIDE SEQUENCE [LARGE SCALE GENOMIC DNA]</scope>
    <source>
        <strain evidence="6">JCM 18720</strain>
    </source>
</reference>
<feature type="transmembrane region" description="Helical" evidence="3">
    <location>
        <begin position="12"/>
        <end position="31"/>
    </location>
</feature>
<dbReference type="PANTHER" id="PTHR45138:SF9">
    <property type="entry name" value="DIGUANYLATE CYCLASE DGCM-RELATED"/>
    <property type="match status" value="1"/>
</dbReference>
<evidence type="ECO:0000313" key="5">
    <source>
        <dbReference type="EMBL" id="GAA5187012.1"/>
    </source>
</evidence>
<dbReference type="RefSeq" id="WP_345315339.1">
    <property type="nucleotide sequence ID" value="NZ_BAABLF010000004.1"/>
</dbReference>
<feature type="domain" description="GGDEF" evidence="4">
    <location>
        <begin position="197"/>
        <end position="330"/>
    </location>
</feature>
<keyword evidence="3" id="KW-0472">Membrane</keyword>
<dbReference type="EMBL" id="BAABLF010000004">
    <property type="protein sequence ID" value="GAA5187012.1"/>
    <property type="molecule type" value="Genomic_DNA"/>
</dbReference>
<keyword evidence="3" id="KW-1133">Transmembrane helix</keyword>
<evidence type="ECO:0000256" key="3">
    <source>
        <dbReference type="SAM" id="Phobius"/>
    </source>
</evidence>
<organism evidence="5 6">
    <name type="scientific">Ferrimonas gelatinilytica</name>
    <dbReference type="NCBI Taxonomy" id="1255257"/>
    <lineage>
        <taxon>Bacteria</taxon>
        <taxon>Pseudomonadati</taxon>
        <taxon>Pseudomonadota</taxon>
        <taxon>Gammaproteobacteria</taxon>
        <taxon>Alteromonadales</taxon>
        <taxon>Ferrimonadaceae</taxon>
        <taxon>Ferrimonas</taxon>
    </lineage>
</organism>
<evidence type="ECO:0000256" key="1">
    <source>
        <dbReference type="ARBA" id="ARBA00012528"/>
    </source>
</evidence>
<gene>
    <name evidence="5" type="ORF">GCM10025772_03740</name>
</gene>
<dbReference type="Proteomes" id="UP001501600">
    <property type="component" value="Unassembled WGS sequence"/>
</dbReference>
<dbReference type="PROSITE" id="PS50887">
    <property type="entry name" value="GGDEF"/>
    <property type="match status" value="1"/>
</dbReference>
<proteinExistence type="predicted"/>
<evidence type="ECO:0000256" key="2">
    <source>
        <dbReference type="ARBA" id="ARBA00034247"/>
    </source>
</evidence>
<protein>
    <recommendedName>
        <fullName evidence="1">diguanylate cyclase</fullName>
        <ecNumber evidence="1">2.7.7.65</ecNumber>
    </recommendedName>
</protein>
<dbReference type="InterPro" id="IPR000160">
    <property type="entry name" value="GGDEF_dom"/>
</dbReference>
<feature type="transmembrane region" description="Helical" evidence="3">
    <location>
        <begin position="123"/>
        <end position="142"/>
    </location>
</feature>